<dbReference type="SUPFAM" id="SSF56601">
    <property type="entry name" value="beta-lactamase/transpeptidase-like"/>
    <property type="match status" value="1"/>
</dbReference>
<evidence type="ECO:0000313" key="2">
    <source>
        <dbReference type="Proteomes" id="UP000265742"/>
    </source>
</evidence>
<dbReference type="Proteomes" id="UP000265742">
    <property type="component" value="Unassembled WGS sequence"/>
</dbReference>
<name>A0A3A1TZU4_9MICO</name>
<evidence type="ECO:0000313" key="1">
    <source>
        <dbReference type="EMBL" id="RIX30154.1"/>
    </source>
</evidence>
<accession>A0A3A1TZU4</accession>
<protein>
    <submittedName>
        <fullName evidence="1">Asparaginase</fullName>
    </submittedName>
</protein>
<dbReference type="AlphaFoldDB" id="A0A3A1TZU4"/>
<sequence length="317" mass="31322">MRPLDAAGAVPLAVVERSGFPESQHVGAAVVVGPDGAQRTALGDVEALVYPRSALKPFQTVAALRAGVELDPQGLVIATSSHVGSPRHVEAVRALLAAVGAAEGDLRTPEAWPSSRRATEDLVRAGLGPSRIAMNCSGNHAGMIGAAIALGVPVATYLDPANAVHGLAAAVIEEHTGAEPVRPGTDGCGGPVWAVPLRALARGYATLFAAQPALAAAIRAEPVLIEGEGTATTRAVAGLGVVAKSGAEGVWCAVAPDGTAVAVKVLDGAHRAAAAVAVALLAGAGAIDGGAADRFLADPALAITGGGAEVGRVRVLV</sequence>
<dbReference type="InterPro" id="IPR010349">
    <property type="entry name" value="Asparaginase_II"/>
</dbReference>
<reference evidence="2" key="1">
    <citation type="submission" date="2018-09" db="EMBL/GenBank/DDBJ databases">
        <authorList>
            <person name="Kim I."/>
        </authorList>
    </citation>
    <scope>NUCLEOTIDE SEQUENCE [LARGE SCALE GENOMIC DNA]</scope>
    <source>
        <strain evidence="2">DD4a</strain>
    </source>
</reference>
<dbReference type="PANTHER" id="PTHR42110:SF1">
    <property type="entry name" value="L-ASPARAGINASE, PUTATIVE (AFU_ORTHOLOGUE AFUA_3G11890)-RELATED"/>
    <property type="match status" value="1"/>
</dbReference>
<dbReference type="EMBL" id="QXTG01000001">
    <property type="protein sequence ID" value="RIX30154.1"/>
    <property type="molecule type" value="Genomic_DNA"/>
</dbReference>
<gene>
    <name evidence="1" type="ORF">D1781_01505</name>
</gene>
<dbReference type="OrthoDB" id="9780674at2"/>
<dbReference type="RefSeq" id="WP_119480518.1">
    <property type="nucleotide sequence ID" value="NZ_QXTG01000001.1"/>
</dbReference>
<dbReference type="PANTHER" id="PTHR42110">
    <property type="entry name" value="L-ASPARAGINASE, PUTATIVE (AFU_ORTHOLOGUE AFUA_3G11890)-RELATED"/>
    <property type="match status" value="1"/>
</dbReference>
<keyword evidence="2" id="KW-1185">Reference proteome</keyword>
<organism evidence="1 2">
    <name type="scientific">Amnibacterium setariae</name>
    <dbReference type="NCBI Taxonomy" id="2306585"/>
    <lineage>
        <taxon>Bacteria</taxon>
        <taxon>Bacillati</taxon>
        <taxon>Actinomycetota</taxon>
        <taxon>Actinomycetes</taxon>
        <taxon>Micrococcales</taxon>
        <taxon>Microbacteriaceae</taxon>
        <taxon>Amnibacterium</taxon>
    </lineage>
</organism>
<dbReference type="InterPro" id="IPR012338">
    <property type="entry name" value="Beta-lactam/transpept-like"/>
</dbReference>
<proteinExistence type="predicted"/>
<dbReference type="Pfam" id="PF06089">
    <property type="entry name" value="Asparaginase_II"/>
    <property type="match status" value="1"/>
</dbReference>
<comment type="caution">
    <text evidence="1">The sequence shown here is derived from an EMBL/GenBank/DDBJ whole genome shotgun (WGS) entry which is preliminary data.</text>
</comment>